<protein>
    <submittedName>
        <fullName evidence="2">Uncharacterized protein</fullName>
    </submittedName>
</protein>
<keyword evidence="3" id="KW-1185">Reference proteome</keyword>
<organism evidence="2 3">
    <name type="scientific">Roseicella aquatilis</name>
    <dbReference type="NCBI Taxonomy" id="2527868"/>
    <lineage>
        <taxon>Bacteria</taxon>
        <taxon>Pseudomonadati</taxon>
        <taxon>Pseudomonadota</taxon>
        <taxon>Alphaproteobacteria</taxon>
        <taxon>Acetobacterales</taxon>
        <taxon>Roseomonadaceae</taxon>
        <taxon>Roseicella</taxon>
    </lineage>
</organism>
<dbReference type="AlphaFoldDB" id="A0A4R4D5H1"/>
<feature type="compositionally biased region" description="Low complexity" evidence="1">
    <location>
        <begin position="23"/>
        <end position="43"/>
    </location>
</feature>
<reference evidence="2 3" key="1">
    <citation type="submission" date="2019-03" db="EMBL/GenBank/DDBJ databases">
        <title>Paracraurococcus aquatilis NE82 genome sequence.</title>
        <authorList>
            <person name="Zhao Y."/>
            <person name="Du Z."/>
        </authorList>
    </citation>
    <scope>NUCLEOTIDE SEQUENCE [LARGE SCALE GENOMIC DNA]</scope>
    <source>
        <strain evidence="2 3">NE82</strain>
    </source>
</reference>
<dbReference type="EMBL" id="SKBM01000026">
    <property type="protein sequence ID" value="TCZ55558.1"/>
    <property type="molecule type" value="Genomic_DNA"/>
</dbReference>
<evidence type="ECO:0000256" key="1">
    <source>
        <dbReference type="SAM" id="MobiDB-lite"/>
    </source>
</evidence>
<feature type="region of interest" description="Disordered" evidence="1">
    <location>
        <begin position="1"/>
        <end position="75"/>
    </location>
</feature>
<evidence type="ECO:0000313" key="3">
    <source>
        <dbReference type="Proteomes" id="UP000295023"/>
    </source>
</evidence>
<sequence>MGGLFSAPKPVVVQPTPPPDPAPAQTTPTPEQQGEAARAVARSRAARGLEGTIATSPRGVLDPLPAAPRKTLLGE</sequence>
<gene>
    <name evidence="2" type="ORF">EXY23_21130</name>
</gene>
<dbReference type="RefSeq" id="WP_132294312.1">
    <property type="nucleotide sequence ID" value="NZ_SKBM01000026.1"/>
</dbReference>
<proteinExistence type="predicted"/>
<comment type="caution">
    <text evidence="2">The sequence shown here is derived from an EMBL/GenBank/DDBJ whole genome shotgun (WGS) entry which is preliminary data.</text>
</comment>
<name>A0A4R4D5H1_9PROT</name>
<dbReference type="Proteomes" id="UP000295023">
    <property type="component" value="Unassembled WGS sequence"/>
</dbReference>
<accession>A0A4R4D5H1</accession>
<evidence type="ECO:0000313" key="2">
    <source>
        <dbReference type="EMBL" id="TCZ55558.1"/>
    </source>
</evidence>